<dbReference type="Gene3D" id="2.40.128.100">
    <property type="entry name" value="OPCA outer membrane adhesin/invasin"/>
    <property type="match status" value="1"/>
</dbReference>
<dbReference type="KEGG" id="ptc:phytr_3410"/>
<dbReference type="GO" id="GO:0004190">
    <property type="term" value="F:aspartic-type endopeptidase activity"/>
    <property type="evidence" value="ECO:0007669"/>
    <property type="project" value="InterPro"/>
</dbReference>
<reference evidence="2 3" key="1">
    <citation type="submission" date="2018-03" db="EMBL/GenBank/DDBJ databases">
        <title>A gene transfer event suggests a long-term partnership between eustigmatophyte algae and a novel lineage of endosymbiotic bacteria.</title>
        <authorList>
            <person name="Yurchenko T."/>
            <person name="Sevcikova T."/>
            <person name="Pribyl P."/>
            <person name="El Karkouri K."/>
            <person name="Klimes V."/>
            <person name="Amaral R."/>
            <person name="Zbrankova V."/>
            <person name="Kim E."/>
            <person name="Raoult D."/>
            <person name="Santos L.M.A."/>
            <person name="Elias M."/>
        </authorList>
    </citation>
    <scope>NUCLEOTIDE SEQUENCE [LARGE SCALE GENOMIC DNA]</scope>
    <source>
        <strain evidence="2">CCALA 838</strain>
    </source>
</reference>
<feature type="signal peptide" evidence="1">
    <location>
        <begin position="1"/>
        <end position="21"/>
    </location>
</feature>
<keyword evidence="3" id="KW-1185">Reference proteome</keyword>
<dbReference type="InterPro" id="IPR020080">
    <property type="entry name" value="OM_adhesin/peptidase_omptin"/>
</dbReference>
<evidence type="ECO:0000313" key="2">
    <source>
        <dbReference type="EMBL" id="AVP87294.1"/>
    </source>
</evidence>
<evidence type="ECO:0008006" key="4">
    <source>
        <dbReference type="Google" id="ProtNLM"/>
    </source>
</evidence>
<feature type="chain" id="PRO_5015103080" description="Outer membrane protein beta-barrel domain-containing protein" evidence="1">
    <location>
        <begin position="22"/>
        <end position="243"/>
    </location>
</feature>
<dbReference type="OrthoDB" id="597531at2"/>
<dbReference type="SUPFAM" id="SSF69917">
    <property type="entry name" value="OMPT-like"/>
    <property type="match status" value="1"/>
</dbReference>
<gene>
    <name evidence="2" type="ORF">phytr_3410</name>
</gene>
<name>A0A2P1P7Q0_9RICK</name>
<dbReference type="Proteomes" id="UP000241762">
    <property type="component" value="Chromosome"/>
</dbReference>
<dbReference type="EMBL" id="CP027845">
    <property type="protein sequence ID" value="AVP87294.1"/>
    <property type="molecule type" value="Genomic_DNA"/>
</dbReference>
<sequence>MKKTILAISTLTFLSALSAQIDNDLAATDGHEIGLTGSRYIYREPRFMSTRGNKLGIEYTWTYSQEKWFGKLDFRYAGGQVKYDGSGTRKGDWNYYYDFRFLVGKDLEINKYLFAPYIGFSYRYLFHDNTGTTSTGHLGYTRQSHYWYIPVGLTYRMNLGDQAKLETTFEYNHFIKGKQYSDYVENNQSKGYGFRLSTAYNKDNWSVGPFYQYWNIKDSDVNHGIYEPKNHTSELGIRLRYKF</sequence>
<dbReference type="RefSeq" id="WP_106874162.1">
    <property type="nucleotide sequence ID" value="NZ_CP027845.1"/>
</dbReference>
<dbReference type="AlphaFoldDB" id="A0A2P1P7Q0"/>
<keyword evidence="1" id="KW-0732">Signal</keyword>
<organism evidence="2 3">
    <name type="scientific">Candidatus Phycorickettsia trachydisci</name>
    <dbReference type="NCBI Taxonomy" id="2115978"/>
    <lineage>
        <taxon>Bacteria</taxon>
        <taxon>Pseudomonadati</taxon>
        <taxon>Pseudomonadota</taxon>
        <taxon>Alphaproteobacteria</taxon>
        <taxon>Rickettsiales</taxon>
        <taxon>Rickettsiaceae</taxon>
        <taxon>Candidatus Phycorickettsia</taxon>
    </lineage>
</organism>
<accession>A0A2P1P7Q0</accession>
<protein>
    <recommendedName>
        <fullName evidence="4">Outer membrane protein beta-barrel domain-containing protein</fullName>
    </recommendedName>
</protein>
<evidence type="ECO:0000256" key="1">
    <source>
        <dbReference type="SAM" id="SignalP"/>
    </source>
</evidence>
<proteinExistence type="predicted"/>
<evidence type="ECO:0000313" key="3">
    <source>
        <dbReference type="Proteomes" id="UP000241762"/>
    </source>
</evidence>